<dbReference type="Gene3D" id="3.40.50.300">
    <property type="entry name" value="P-loop containing nucleotide triphosphate hydrolases"/>
    <property type="match status" value="1"/>
</dbReference>
<sequence>MKHIFIVTFGRTGSTALLKTLNAIEGACIRGQNGALLCSLAEAAEALADRHRERSGNRARFTGNPWYGINEANPEAFAHSLARSFVRDVLNPPEGTRITGFKEINYTDETLTDRNFDAVLGFMLRYFEDPHIIFLTRDPAEASHSGWWQDRDQDVVTDVLEMTIERFHKAHAANPERSFLIDHADFDRNPTGLLPLLDWLGEMLPPELLEDSLEERLLHLN</sequence>
<dbReference type="GO" id="GO:0016740">
    <property type="term" value="F:transferase activity"/>
    <property type="evidence" value="ECO:0007669"/>
    <property type="project" value="UniProtKB-KW"/>
</dbReference>
<dbReference type="EMBL" id="FNEK01000016">
    <property type="protein sequence ID" value="SDJ34882.1"/>
    <property type="molecule type" value="Genomic_DNA"/>
</dbReference>
<reference evidence="1 2" key="1">
    <citation type="submission" date="2016-10" db="EMBL/GenBank/DDBJ databases">
        <authorList>
            <person name="de Groot N.N."/>
        </authorList>
    </citation>
    <scope>NUCLEOTIDE SEQUENCE [LARGE SCALE GENOMIC DNA]</scope>
    <source>
        <strain evidence="1 2">DSM 25294</strain>
    </source>
</reference>
<dbReference type="STRING" id="571298.SAMN04488026_10167"/>
<dbReference type="Proteomes" id="UP000199382">
    <property type="component" value="Unassembled WGS sequence"/>
</dbReference>
<keyword evidence="1" id="KW-0808">Transferase</keyword>
<dbReference type="SUPFAM" id="SSF52540">
    <property type="entry name" value="P-loop containing nucleoside triphosphate hydrolases"/>
    <property type="match status" value="1"/>
</dbReference>
<keyword evidence="2" id="KW-1185">Reference proteome</keyword>
<evidence type="ECO:0000313" key="2">
    <source>
        <dbReference type="Proteomes" id="UP000199382"/>
    </source>
</evidence>
<accession>A0A1G8T008</accession>
<dbReference type="Pfam" id="PF13469">
    <property type="entry name" value="Sulfotransfer_3"/>
    <property type="match status" value="1"/>
</dbReference>
<name>A0A1G8T008_9RHOB</name>
<gene>
    <name evidence="1" type="ORF">SAMN04488026_10167</name>
</gene>
<organism evidence="1 2">
    <name type="scientific">Aliiruegeria lutimaris</name>
    <dbReference type="NCBI Taxonomy" id="571298"/>
    <lineage>
        <taxon>Bacteria</taxon>
        <taxon>Pseudomonadati</taxon>
        <taxon>Pseudomonadota</taxon>
        <taxon>Alphaproteobacteria</taxon>
        <taxon>Rhodobacterales</taxon>
        <taxon>Roseobacteraceae</taxon>
        <taxon>Aliiruegeria</taxon>
    </lineage>
</organism>
<protein>
    <submittedName>
        <fullName evidence="1">Sulfotransferase family protein</fullName>
    </submittedName>
</protein>
<evidence type="ECO:0000313" key="1">
    <source>
        <dbReference type="EMBL" id="SDJ34882.1"/>
    </source>
</evidence>
<proteinExistence type="predicted"/>
<dbReference type="InterPro" id="IPR027417">
    <property type="entry name" value="P-loop_NTPase"/>
</dbReference>
<dbReference type="RefSeq" id="WP_093154364.1">
    <property type="nucleotide sequence ID" value="NZ_FNEK01000016.1"/>
</dbReference>
<dbReference type="OrthoDB" id="4169204at2"/>
<dbReference type="AlphaFoldDB" id="A0A1G8T008"/>